<dbReference type="RefSeq" id="WP_239040145.1">
    <property type="nucleotide sequence ID" value="NZ_BAAAEY010000008.1"/>
</dbReference>
<dbReference type="Pfam" id="PF05728">
    <property type="entry name" value="UPF0227"/>
    <property type="match status" value="1"/>
</dbReference>
<dbReference type="PANTHER" id="PTHR35602">
    <property type="entry name" value="ESTERASE YQIA-RELATED"/>
    <property type="match status" value="1"/>
</dbReference>
<dbReference type="Proteomes" id="UP001159257">
    <property type="component" value="Unassembled WGS sequence"/>
</dbReference>
<name>A0ABY1S2H6_9GAMM</name>
<evidence type="ECO:0000313" key="1">
    <source>
        <dbReference type="EMBL" id="SMR76604.1"/>
    </source>
</evidence>
<evidence type="ECO:0000313" key="2">
    <source>
        <dbReference type="Proteomes" id="UP001159257"/>
    </source>
</evidence>
<accession>A0ABY1S2H6</accession>
<dbReference type="InterPro" id="IPR008886">
    <property type="entry name" value="UPF0227/Esterase_YqiA"/>
</dbReference>
<reference evidence="1 2" key="1">
    <citation type="submission" date="2017-05" db="EMBL/GenBank/DDBJ databases">
        <authorList>
            <person name="Varghese N."/>
            <person name="Submissions S."/>
        </authorList>
    </citation>
    <scope>NUCLEOTIDE SEQUENCE [LARGE SCALE GENOMIC DNA]</scope>
    <source>
        <strain evidence="1 2">CGMCC 1.7287</strain>
    </source>
</reference>
<dbReference type="SUPFAM" id="SSF53474">
    <property type="entry name" value="alpha/beta-Hydrolases"/>
    <property type="match status" value="1"/>
</dbReference>
<organism evidence="1 2">
    <name type="scientific">Marinobacterium sediminicola</name>
    <dbReference type="NCBI Taxonomy" id="518898"/>
    <lineage>
        <taxon>Bacteria</taxon>
        <taxon>Pseudomonadati</taxon>
        <taxon>Pseudomonadota</taxon>
        <taxon>Gammaproteobacteria</taxon>
        <taxon>Oceanospirillales</taxon>
        <taxon>Oceanospirillaceae</taxon>
        <taxon>Marinobacterium</taxon>
    </lineage>
</organism>
<keyword evidence="2" id="KW-1185">Reference proteome</keyword>
<protein>
    <recommendedName>
        <fullName evidence="3">Esterase</fullName>
    </recommendedName>
</protein>
<dbReference type="InterPro" id="IPR029058">
    <property type="entry name" value="AB_hydrolase_fold"/>
</dbReference>
<gene>
    <name evidence="1" type="ORF">SAMN04487964_11213</name>
</gene>
<sequence length="183" mass="20564">MKILYLHGLGSSGQSSTVQGLRATGLDVVAPDYKPQHFTESLKQLASLVENKQPDILVGTSMGGYYALKLYERYGLRTLIVNTCFDPATLLQHYLQAPAMDYVTGESIQFDQSMLDEFEAVEIPGSTRAQLRALVGTRDDVIDPDAQRQFYRQQGIEWHEVNWGHRVEDIPLLIEHVEQLPGS</sequence>
<evidence type="ECO:0008006" key="3">
    <source>
        <dbReference type="Google" id="ProtNLM"/>
    </source>
</evidence>
<comment type="caution">
    <text evidence="1">The sequence shown here is derived from an EMBL/GenBank/DDBJ whole genome shotgun (WGS) entry which is preliminary data.</text>
</comment>
<dbReference type="Gene3D" id="3.40.50.1820">
    <property type="entry name" value="alpha/beta hydrolase"/>
    <property type="match status" value="1"/>
</dbReference>
<dbReference type="EMBL" id="FXWV01000012">
    <property type="protein sequence ID" value="SMR76604.1"/>
    <property type="molecule type" value="Genomic_DNA"/>
</dbReference>
<proteinExistence type="predicted"/>
<dbReference type="PANTHER" id="PTHR35602:SF3">
    <property type="entry name" value="ESTERASE YQIA"/>
    <property type="match status" value="1"/>
</dbReference>